<dbReference type="Proteomes" id="UP000319383">
    <property type="component" value="Chromosome"/>
</dbReference>
<dbReference type="EMBL" id="CP036276">
    <property type="protein sequence ID" value="QDU44920.1"/>
    <property type="molecule type" value="Genomic_DNA"/>
</dbReference>
<name>A0A517ZR08_9PLAN</name>
<feature type="region of interest" description="Disordered" evidence="1">
    <location>
        <begin position="539"/>
        <end position="562"/>
    </location>
</feature>
<reference evidence="2 3" key="1">
    <citation type="submission" date="2019-02" db="EMBL/GenBank/DDBJ databases">
        <title>Deep-cultivation of Planctomycetes and their phenomic and genomic characterization uncovers novel biology.</title>
        <authorList>
            <person name="Wiegand S."/>
            <person name="Jogler M."/>
            <person name="Boedeker C."/>
            <person name="Pinto D."/>
            <person name="Vollmers J."/>
            <person name="Rivas-Marin E."/>
            <person name="Kohn T."/>
            <person name="Peeters S.H."/>
            <person name="Heuer A."/>
            <person name="Rast P."/>
            <person name="Oberbeckmann S."/>
            <person name="Bunk B."/>
            <person name="Jeske O."/>
            <person name="Meyerdierks A."/>
            <person name="Storesund J.E."/>
            <person name="Kallscheuer N."/>
            <person name="Luecker S."/>
            <person name="Lage O.M."/>
            <person name="Pohl T."/>
            <person name="Merkel B.J."/>
            <person name="Hornburger P."/>
            <person name="Mueller R.-W."/>
            <person name="Bruemmer F."/>
            <person name="Labrenz M."/>
            <person name="Spormann A.M."/>
            <person name="Op den Camp H."/>
            <person name="Overmann J."/>
            <person name="Amann R."/>
            <person name="Jetten M.S.M."/>
            <person name="Mascher T."/>
            <person name="Medema M.H."/>
            <person name="Devos D.P."/>
            <person name="Kaster A.-K."/>
            <person name="Ovreas L."/>
            <person name="Rohde M."/>
            <person name="Galperin M.Y."/>
            <person name="Jogler C."/>
        </authorList>
    </citation>
    <scope>NUCLEOTIDE SEQUENCE [LARGE SCALE GENOMIC DNA]</scope>
    <source>
        <strain evidence="2 3">Mal52</strain>
    </source>
</reference>
<sequence>MARSAPFKPTVLIVVVCIVAAIVVGALDGVQETRDTDVETEQAPMSLTASQLRQALDRQVDVDIDGLPLKRAIELTATEQGILVRFDETAFNDDIFTEPVTMHLKQIALRDVLSLLLVPRGGAYVENRGTLLVTSESSAAHMLETHFYRLPDLVDGDGPVDAESMTYLILRNVARDSWGQPFGQGTITDVENGLWVRQTQAVHRELQNLYRQLDRFYGHPGGCDYPAQPGAPASAQDLAISLRLEQPIQVDFVDKPLVDALHELANRCRINIWLDEQSLSDEGISPDSPINDDIEEISLKAALHTMFLPWQLTFVVEHGVLVVTTPRIAEEKEIARIYDVRRIIVGEDYDSICNLIGTTVAPDSWPASTGPVQIGVLPGMLVVSQTQSVHAEIAQLLFDIQRIRTTPRIQRPAPMPSNRQRRAEARIQQSLSENVNLVLNDEPLFGVLKTLAKMHDILLWLDKVTLFDEGISPDSPVSITASGVTLESCLQTILKPLDLVAIYDNEQLRITTRRIAEEECTIRVYDVVDLAEKIEPDPAAHRQRHNHQRQGGGFQGDGFRGQGQFQVGPDDFQGGRYVRPVPVVDPPIDPAVQERYRIADATQQIADTLRSDLAIETWDGTGGPGSIDAFQDVLVVRQTEAVHKKIARRLQEMRRTLVDGP</sequence>
<evidence type="ECO:0000313" key="2">
    <source>
        <dbReference type="EMBL" id="QDU44920.1"/>
    </source>
</evidence>
<evidence type="ECO:0000313" key="3">
    <source>
        <dbReference type="Proteomes" id="UP000319383"/>
    </source>
</evidence>
<dbReference type="AlphaFoldDB" id="A0A517ZR08"/>
<organism evidence="2 3">
    <name type="scientific">Symmachiella dynata</name>
    <dbReference type="NCBI Taxonomy" id="2527995"/>
    <lineage>
        <taxon>Bacteria</taxon>
        <taxon>Pseudomonadati</taxon>
        <taxon>Planctomycetota</taxon>
        <taxon>Planctomycetia</taxon>
        <taxon>Planctomycetales</taxon>
        <taxon>Planctomycetaceae</taxon>
        <taxon>Symmachiella</taxon>
    </lineage>
</organism>
<protein>
    <submittedName>
        <fullName evidence="2">Uncharacterized protein</fullName>
    </submittedName>
</protein>
<dbReference type="InterPro" id="IPR051808">
    <property type="entry name" value="Type_IV_pilus_biogenesis"/>
</dbReference>
<dbReference type="RefSeq" id="WP_145377205.1">
    <property type="nucleotide sequence ID" value="NZ_CP036276.1"/>
</dbReference>
<dbReference type="PANTHER" id="PTHR30604">
    <property type="entry name" value="PROTEIN TRANSPORT PROTEIN HOFQ"/>
    <property type="match status" value="1"/>
</dbReference>
<proteinExistence type="predicted"/>
<dbReference type="PANTHER" id="PTHR30604:SF1">
    <property type="entry name" value="DNA UTILIZATION PROTEIN HOFQ"/>
    <property type="match status" value="1"/>
</dbReference>
<gene>
    <name evidence="2" type="ORF">Mal52_34060</name>
</gene>
<feature type="compositionally biased region" description="Gly residues" evidence="1">
    <location>
        <begin position="550"/>
        <end position="561"/>
    </location>
</feature>
<keyword evidence="3" id="KW-1185">Reference proteome</keyword>
<dbReference type="KEGG" id="sdyn:Mal52_34060"/>
<accession>A0A517ZR08</accession>
<evidence type="ECO:0000256" key="1">
    <source>
        <dbReference type="SAM" id="MobiDB-lite"/>
    </source>
</evidence>